<protein>
    <recommendedName>
        <fullName evidence="1">Aminotransferase class V domain-containing protein</fullName>
    </recommendedName>
</protein>
<dbReference type="AlphaFoldDB" id="A0A8H5B555"/>
<dbReference type="Gene3D" id="3.40.640.10">
    <property type="entry name" value="Type I PLP-dependent aspartate aminotransferase-like (Major domain)"/>
    <property type="match status" value="1"/>
</dbReference>
<dbReference type="InterPro" id="IPR000192">
    <property type="entry name" value="Aminotrans_V_dom"/>
</dbReference>
<dbReference type="InterPro" id="IPR015421">
    <property type="entry name" value="PyrdxlP-dep_Trfase_major"/>
</dbReference>
<evidence type="ECO:0000313" key="3">
    <source>
        <dbReference type="Proteomes" id="UP000567179"/>
    </source>
</evidence>
<proteinExistence type="predicted"/>
<dbReference type="PANTHER" id="PTHR43586:SF21">
    <property type="entry name" value="PYRIDOXAL PHOSPHATE (PLP)-DEPENDENT ASPARTATE AMINOTRANSFERASE SUPERFAMILY"/>
    <property type="match status" value="1"/>
</dbReference>
<dbReference type="Pfam" id="PF00266">
    <property type="entry name" value="Aminotran_5"/>
    <property type="match status" value="1"/>
</dbReference>
<comment type="caution">
    <text evidence="2">The sequence shown here is derived from an EMBL/GenBank/DDBJ whole genome shotgun (WGS) entry which is preliminary data.</text>
</comment>
<dbReference type="InterPro" id="IPR015424">
    <property type="entry name" value="PyrdxlP-dep_Trfase"/>
</dbReference>
<dbReference type="Gene3D" id="3.90.1150.10">
    <property type="entry name" value="Aspartate Aminotransferase, domain 1"/>
    <property type="match status" value="1"/>
</dbReference>
<dbReference type="PANTHER" id="PTHR43586">
    <property type="entry name" value="CYSTEINE DESULFURASE"/>
    <property type="match status" value="1"/>
</dbReference>
<feature type="domain" description="Aminotransferase class V" evidence="1">
    <location>
        <begin position="36"/>
        <end position="430"/>
    </location>
</feature>
<accession>A0A8H5B555</accession>
<keyword evidence="3" id="KW-1185">Reference proteome</keyword>
<reference evidence="2 3" key="1">
    <citation type="journal article" date="2020" name="ISME J.">
        <title>Uncovering the hidden diversity of litter-decomposition mechanisms in mushroom-forming fungi.</title>
        <authorList>
            <person name="Floudas D."/>
            <person name="Bentzer J."/>
            <person name="Ahren D."/>
            <person name="Johansson T."/>
            <person name="Persson P."/>
            <person name="Tunlid A."/>
        </authorList>
    </citation>
    <scope>NUCLEOTIDE SEQUENCE [LARGE SCALE GENOMIC DNA]</scope>
    <source>
        <strain evidence="2 3">CBS 101986</strain>
    </source>
</reference>
<dbReference type="OrthoDB" id="420046at2759"/>
<gene>
    <name evidence="2" type="ORF">D9619_006752</name>
</gene>
<sequence length="441" mass="47911">MITTKGPELHQFPHTMATLDVTKARSHFPALDSGFIFADNAGGSQAAKEVVDRISDYLLNTNVQLGADYSISVTSTNRVLVQGPTEVAQLFNAQSPDEIVFGSSSTLNLENLARGLEKGIKSGDEFIITGEHEANVGPWKKLAARTGAVLKKWSPTPTVPGNPYSLKFDVATLLPLVTARTRIVAISACSNILGSIVPVKEVVNAVRAEAKAKGAPKVEISVDCVAYAPHRFIDVQDWDVDFCVFSFYKVYGPHVSAMYVRASSLEHSVHSIVHHFLKVDKVAYKLQPGGPGYETIYGSTGVIPYLRSLTPRSDLRASFDAIAAHEQVLLEPLIGFLTHDAQRARGVRLVGEETVNLERVPTVSFVVVGEKAIGSRTIVTAFDKKGGVGIRFGHFYAFTLVDDLNPKVDTDDGVVRISLVHYNTLEEVEKIISILKEVLAA</sequence>
<evidence type="ECO:0000313" key="2">
    <source>
        <dbReference type="EMBL" id="KAF5316712.1"/>
    </source>
</evidence>
<name>A0A8H5B555_9AGAR</name>
<organism evidence="2 3">
    <name type="scientific">Psilocybe cf. subviscida</name>
    <dbReference type="NCBI Taxonomy" id="2480587"/>
    <lineage>
        <taxon>Eukaryota</taxon>
        <taxon>Fungi</taxon>
        <taxon>Dikarya</taxon>
        <taxon>Basidiomycota</taxon>
        <taxon>Agaricomycotina</taxon>
        <taxon>Agaricomycetes</taxon>
        <taxon>Agaricomycetidae</taxon>
        <taxon>Agaricales</taxon>
        <taxon>Agaricineae</taxon>
        <taxon>Strophariaceae</taxon>
        <taxon>Psilocybe</taxon>
    </lineage>
</organism>
<dbReference type="Proteomes" id="UP000567179">
    <property type="component" value="Unassembled WGS sequence"/>
</dbReference>
<evidence type="ECO:0000259" key="1">
    <source>
        <dbReference type="Pfam" id="PF00266"/>
    </source>
</evidence>
<dbReference type="EMBL" id="JAACJJ010000042">
    <property type="protein sequence ID" value="KAF5316712.1"/>
    <property type="molecule type" value="Genomic_DNA"/>
</dbReference>
<dbReference type="SUPFAM" id="SSF53383">
    <property type="entry name" value="PLP-dependent transferases"/>
    <property type="match status" value="1"/>
</dbReference>
<dbReference type="InterPro" id="IPR015422">
    <property type="entry name" value="PyrdxlP-dep_Trfase_small"/>
</dbReference>